<dbReference type="RefSeq" id="WP_060591291.1">
    <property type="nucleotide sequence ID" value="NZ_CP031418.1"/>
</dbReference>
<evidence type="ECO:0000259" key="1">
    <source>
        <dbReference type="Pfam" id="PF03358"/>
    </source>
</evidence>
<dbReference type="Proteomes" id="UP000057820">
    <property type="component" value="Chromosome 1"/>
</dbReference>
<dbReference type="GO" id="GO:0010181">
    <property type="term" value="F:FMN binding"/>
    <property type="evidence" value="ECO:0007669"/>
    <property type="project" value="TreeGrafter"/>
</dbReference>
<dbReference type="AlphaFoldDB" id="A0A0H5NZE1"/>
<organism evidence="2 3">
    <name type="scientific">Nocardia farcinica</name>
    <dbReference type="NCBI Taxonomy" id="37329"/>
    <lineage>
        <taxon>Bacteria</taxon>
        <taxon>Bacillati</taxon>
        <taxon>Actinomycetota</taxon>
        <taxon>Actinomycetes</taxon>
        <taxon>Mycobacteriales</taxon>
        <taxon>Nocardiaceae</taxon>
        <taxon>Nocardia</taxon>
    </lineage>
</organism>
<dbReference type="InterPro" id="IPR005025">
    <property type="entry name" value="FMN_Rdtase-like_dom"/>
</dbReference>
<accession>A0A0H5NZE1</accession>
<protein>
    <submittedName>
        <fullName evidence="2">FMN-dependent NADPH-azoreductase</fullName>
        <ecNumber evidence="2">1.7.-.-</ecNumber>
    </submittedName>
</protein>
<dbReference type="InterPro" id="IPR029039">
    <property type="entry name" value="Flavoprotein-like_sf"/>
</dbReference>
<proteinExistence type="predicted"/>
<name>A0A0H5NZE1_NOCFR</name>
<dbReference type="SUPFAM" id="SSF52218">
    <property type="entry name" value="Flavoproteins"/>
    <property type="match status" value="1"/>
</dbReference>
<dbReference type="PANTHER" id="PTHR30543">
    <property type="entry name" value="CHROMATE REDUCTASE"/>
    <property type="match status" value="1"/>
</dbReference>
<dbReference type="PANTHER" id="PTHR30543:SF21">
    <property type="entry name" value="NAD(P)H-DEPENDENT FMN REDUCTASE LOT6"/>
    <property type="match status" value="1"/>
</dbReference>
<dbReference type="KEGG" id="nfr:ERS450000_01359"/>
<gene>
    <name evidence="2" type="primary">azr_1</name>
    <name evidence="2" type="ORF">ERS450000_01359</name>
</gene>
<evidence type="ECO:0000313" key="2">
    <source>
        <dbReference type="EMBL" id="CRY75491.1"/>
    </source>
</evidence>
<keyword evidence="2" id="KW-0560">Oxidoreductase</keyword>
<reference evidence="3" key="1">
    <citation type="submission" date="2015-03" db="EMBL/GenBank/DDBJ databases">
        <authorList>
            <consortium name="Pathogen Informatics"/>
        </authorList>
    </citation>
    <scope>NUCLEOTIDE SEQUENCE [LARGE SCALE GENOMIC DNA]</scope>
    <source>
        <strain evidence="3">NCTC11134</strain>
    </source>
</reference>
<dbReference type="Pfam" id="PF03358">
    <property type="entry name" value="FMN_red"/>
    <property type="match status" value="1"/>
</dbReference>
<dbReference type="Gene3D" id="3.40.50.360">
    <property type="match status" value="1"/>
</dbReference>
<feature type="domain" description="NADPH-dependent FMN reductase-like" evidence="1">
    <location>
        <begin position="3"/>
        <end position="145"/>
    </location>
</feature>
<sequence length="194" mass="20940">MTSIGIILGSTRPNRKGPQVAQWVLDTASQRGDARYDVIDLRDHPLPHLDEAVPPMFGPSVHEHTRSWAARIAPFDGFVVVTPEYNGGMPGVLKNALDHVSAQWRDKAVGFVSYGVHGGARAVVQLRTVCGTLGMADVGYQVAISVLTDFADQTTFTPRDHHTAALHKTLDQLLAWSAALAPLRAATDPALTRS</sequence>
<evidence type="ECO:0000313" key="3">
    <source>
        <dbReference type="Proteomes" id="UP000057820"/>
    </source>
</evidence>
<dbReference type="GO" id="GO:0005829">
    <property type="term" value="C:cytosol"/>
    <property type="evidence" value="ECO:0007669"/>
    <property type="project" value="TreeGrafter"/>
</dbReference>
<dbReference type="EMBL" id="LN868938">
    <property type="protein sequence ID" value="CRY75491.1"/>
    <property type="molecule type" value="Genomic_DNA"/>
</dbReference>
<dbReference type="EC" id="1.7.-.-" evidence="2"/>
<dbReference type="GO" id="GO:0016491">
    <property type="term" value="F:oxidoreductase activity"/>
    <property type="evidence" value="ECO:0007669"/>
    <property type="project" value="UniProtKB-KW"/>
</dbReference>
<dbReference type="InterPro" id="IPR050712">
    <property type="entry name" value="NAD(P)H-dep_reductase"/>
</dbReference>